<evidence type="ECO:0000256" key="1">
    <source>
        <dbReference type="ARBA" id="ARBA00023015"/>
    </source>
</evidence>
<dbReference type="InterPro" id="IPR036271">
    <property type="entry name" value="Tet_transcr_reg_TetR-rel_C_sf"/>
</dbReference>
<dbReference type="PANTHER" id="PTHR30055">
    <property type="entry name" value="HTH-TYPE TRANSCRIPTIONAL REGULATOR RUTR"/>
    <property type="match status" value="1"/>
</dbReference>
<dbReference type="InterPro" id="IPR050109">
    <property type="entry name" value="HTH-type_TetR-like_transc_reg"/>
</dbReference>
<evidence type="ECO:0000256" key="3">
    <source>
        <dbReference type="ARBA" id="ARBA00023163"/>
    </source>
</evidence>
<dbReference type="SUPFAM" id="SSF48498">
    <property type="entry name" value="Tetracyclin repressor-like, C-terminal domain"/>
    <property type="match status" value="1"/>
</dbReference>
<dbReference type="Pfam" id="PF13305">
    <property type="entry name" value="TetR_C_33"/>
    <property type="match status" value="1"/>
</dbReference>
<dbReference type="InterPro" id="IPR009057">
    <property type="entry name" value="Homeodomain-like_sf"/>
</dbReference>
<accession>A0A4V3EMT3</accession>
<reference evidence="5 6" key="1">
    <citation type="submission" date="2019-03" db="EMBL/GenBank/DDBJ databases">
        <title>Genomic Encyclopedia of Archaeal and Bacterial Type Strains, Phase II (KMG-II): from individual species to whole genera.</title>
        <authorList>
            <person name="Goeker M."/>
        </authorList>
    </citation>
    <scope>NUCLEOTIDE SEQUENCE [LARGE SCALE GENOMIC DNA]</scope>
    <source>
        <strain evidence="5 6">DSM 24323</strain>
    </source>
</reference>
<evidence type="ECO:0000256" key="2">
    <source>
        <dbReference type="ARBA" id="ARBA00023125"/>
    </source>
</evidence>
<proteinExistence type="predicted"/>
<keyword evidence="1" id="KW-0805">Transcription regulation</keyword>
<dbReference type="Proteomes" id="UP000295371">
    <property type="component" value="Unassembled WGS sequence"/>
</dbReference>
<sequence>MTRRDRRRLETYDEIVTVARDLLRRGDDASVRAIATEMGMTPSALYRYVESVADLHALIARSVYEDVITAMTQAAAPYDGDPSAKLAASATAFRQWGLRNAAEFKLIFAGLLSGQSDMGGPSHTESTSRDHDGSDQFANYFAGIFIELSAANMINVPDFTDADDSMYELIVGRKRSSGEMIDLGSGGPGVIWLFQLAWARLYGVVILEVFGLIDRAMISSGALFFVLMRETFQSLGLPDDWNRLREISRAVSEGPAKP</sequence>
<keyword evidence="3" id="KW-0804">Transcription</keyword>
<evidence type="ECO:0000313" key="6">
    <source>
        <dbReference type="Proteomes" id="UP000295371"/>
    </source>
</evidence>
<dbReference type="PANTHER" id="PTHR30055:SF243">
    <property type="entry name" value="HTH-TYPE TRANSCRIPTIONAL REGULATOR RV1816"/>
    <property type="match status" value="1"/>
</dbReference>
<evidence type="ECO:0000313" key="5">
    <source>
        <dbReference type="EMBL" id="TDT30088.1"/>
    </source>
</evidence>
<dbReference type="EMBL" id="SOAW01000003">
    <property type="protein sequence ID" value="TDT30088.1"/>
    <property type="molecule type" value="Genomic_DNA"/>
</dbReference>
<comment type="caution">
    <text evidence="5">The sequence shown here is derived from an EMBL/GenBank/DDBJ whole genome shotgun (WGS) entry which is preliminary data.</text>
</comment>
<gene>
    <name evidence="5" type="ORF">CLV29_3112</name>
</gene>
<evidence type="ECO:0000259" key="4">
    <source>
        <dbReference type="Pfam" id="PF13305"/>
    </source>
</evidence>
<organism evidence="5 6">
    <name type="scientific">Naumannella halotolerans</name>
    <dbReference type="NCBI Taxonomy" id="993414"/>
    <lineage>
        <taxon>Bacteria</taxon>
        <taxon>Bacillati</taxon>
        <taxon>Actinomycetota</taxon>
        <taxon>Actinomycetes</taxon>
        <taxon>Propionibacteriales</taxon>
        <taxon>Propionibacteriaceae</taxon>
        <taxon>Naumannella</taxon>
    </lineage>
</organism>
<keyword evidence="6" id="KW-1185">Reference proteome</keyword>
<name>A0A4V3EMT3_9ACTN</name>
<protein>
    <recommendedName>
        <fullName evidence="4">HTH-type transcriptional regulator MT1864/Rv1816-like C-terminal domain-containing protein</fullName>
    </recommendedName>
</protein>
<dbReference type="Gene3D" id="1.10.357.10">
    <property type="entry name" value="Tetracycline Repressor, domain 2"/>
    <property type="match status" value="1"/>
</dbReference>
<dbReference type="GO" id="GO:0000976">
    <property type="term" value="F:transcription cis-regulatory region binding"/>
    <property type="evidence" value="ECO:0007669"/>
    <property type="project" value="TreeGrafter"/>
</dbReference>
<dbReference type="SUPFAM" id="SSF46689">
    <property type="entry name" value="Homeodomain-like"/>
    <property type="match status" value="1"/>
</dbReference>
<dbReference type="InterPro" id="IPR025996">
    <property type="entry name" value="MT1864/Rv1816-like_C"/>
</dbReference>
<dbReference type="AlphaFoldDB" id="A0A4V3EMT3"/>
<feature type="domain" description="HTH-type transcriptional regulator MT1864/Rv1816-like C-terminal" evidence="4">
    <location>
        <begin position="86"/>
        <end position="224"/>
    </location>
</feature>
<dbReference type="GO" id="GO:0003700">
    <property type="term" value="F:DNA-binding transcription factor activity"/>
    <property type="evidence" value="ECO:0007669"/>
    <property type="project" value="TreeGrafter"/>
</dbReference>
<keyword evidence="2" id="KW-0238">DNA-binding</keyword>